<evidence type="ECO:0000313" key="13">
    <source>
        <dbReference type="WBParaSite" id="PTRK_0001548000.1"/>
    </source>
</evidence>
<dbReference type="EC" id="5.6.2.4" evidence="8"/>
<keyword evidence="3 8" id="KW-0378">Hydrolase</keyword>
<comment type="catalytic activity">
    <reaction evidence="6 8">
        <text>Couples ATP hydrolysis with the unwinding of duplex DNA by translocating in the 3'-5' direction.</text>
        <dbReference type="EC" id="5.6.2.4"/>
    </reaction>
</comment>
<keyword evidence="5 8" id="KW-0067">ATP-binding</keyword>
<evidence type="ECO:0000256" key="4">
    <source>
        <dbReference type="ARBA" id="ARBA00022806"/>
    </source>
</evidence>
<dbReference type="GO" id="GO:0005524">
    <property type="term" value="F:ATP binding"/>
    <property type="evidence" value="ECO:0007669"/>
    <property type="project" value="UniProtKB-KW"/>
</dbReference>
<sequence>MIFVPKRQLTYNDINGFLDDDKYKKMTNEEKACFMLKVVFKLKEFKSSKQKNAILNAMERKHDTYACLATGGGKSLCYQLPAITRKGVTIVFSPLLALIKDQMEGLTKLGIKCGSLISSSDKSLITSDLYSRNPTYQIIFTTPESSNNEKFLSLLRSLYMKGILKYFVVDEAHCISQWGHDFRHDYLLVGKIRNKYIGVPWIILTATAPKNVEDDIMKYLNCVDVKKFYGLLIRSNIYYDVVYEEYMGETGTINNHICNFVKNIDQEFKTIFNKSFPTYSGIIYVRTVKGCEKFSQYLKAAGINAEFFHGQMENNAKEEVYKRFINDKIQVVVATTAFGMGINKSNVRFVLHLGPPDDLASYYQESGRAGRDGRSCICRIYFSKNIKYRNEILIRSRISDVTANANTLLHMKEKRIDIMKNNFEQMIEYCESLKCRHASLLLHFGRILKNTCQSYCDYCKDPNSVNDQLSKYMSHFDNLRKGAFEKNNENDSTRKRKINELSNHDESIPSNKIKKICSTNNDESTVF</sequence>
<proteinExistence type="inferred from homology"/>
<dbReference type="GO" id="GO:0005737">
    <property type="term" value="C:cytoplasm"/>
    <property type="evidence" value="ECO:0007669"/>
    <property type="project" value="TreeGrafter"/>
</dbReference>
<dbReference type="GO" id="GO:0000724">
    <property type="term" value="P:double-strand break repair via homologous recombination"/>
    <property type="evidence" value="ECO:0007669"/>
    <property type="project" value="TreeGrafter"/>
</dbReference>
<dbReference type="GO" id="GO:0003676">
    <property type="term" value="F:nucleic acid binding"/>
    <property type="evidence" value="ECO:0007669"/>
    <property type="project" value="InterPro"/>
</dbReference>
<dbReference type="SMART" id="SM00490">
    <property type="entry name" value="HELICc"/>
    <property type="match status" value="1"/>
</dbReference>
<protein>
    <recommendedName>
        <fullName evidence="8">ATP-dependent DNA helicase</fullName>
        <ecNumber evidence="8">5.6.2.4</ecNumber>
    </recommendedName>
</protein>
<dbReference type="GO" id="GO:0005694">
    <property type="term" value="C:chromosome"/>
    <property type="evidence" value="ECO:0007669"/>
    <property type="project" value="TreeGrafter"/>
</dbReference>
<evidence type="ECO:0000256" key="7">
    <source>
        <dbReference type="ARBA" id="ARBA00049360"/>
    </source>
</evidence>
<keyword evidence="8" id="KW-0539">Nucleus</keyword>
<dbReference type="NCBIfam" id="TIGR00614">
    <property type="entry name" value="recQ_fam"/>
    <property type="match status" value="1"/>
</dbReference>
<dbReference type="PANTHER" id="PTHR13710:SF152">
    <property type="entry name" value="ATP-DEPENDENT DNA HELICASE Q5"/>
    <property type="match status" value="1"/>
</dbReference>
<dbReference type="STRING" id="131310.A0A0N5A1I1"/>
<dbReference type="SUPFAM" id="SSF52540">
    <property type="entry name" value="P-loop containing nucleoside triphosphate hydrolases"/>
    <property type="match status" value="1"/>
</dbReference>
<dbReference type="AlphaFoldDB" id="A0A0N5A1I1"/>
<dbReference type="InterPro" id="IPR014001">
    <property type="entry name" value="Helicase_ATP-bd"/>
</dbReference>
<evidence type="ECO:0000256" key="3">
    <source>
        <dbReference type="ARBA" id="ARBA00022801"/>
    </source>
</evidence>
<dbReference type="InterPro" id="IPR004589">
    <property type="entry name" value="DNA_helicase_ATP-dep_RecQ"/>
</dbReference>
<dbReference type="InterPro" id="IPR027417">
    <property type="entry name" value="P-loop_NTPase"/>
</dbReference>
<feature type="domain" description="Helicase ATP-binding" evidence="10">
    <location>
        <begin position="55"/>
        <end position="226"/>
    </location>
</feature>
<evidence type="ECO:0000256" key="8">
    <source>
        <dbReference type="RuleBase" id="RU364117"/>
    </source>
</evidence>
<dbReference type="Gene3D" id="3.40.50.300">
    <property type="entry name" value="P-loop containing nucleotide triphosphate hydrolases"/>
    <property type="match status" value="2"/>
</dbReference>
<dbReference type="PROSITE" id="PS51192">
    <property type="entry name" value="HELICASE_ATP_BIND_1"/>
    <property type="match status" value="1"/>
</dbReference>
<evidence type="ECO:0000256" key="1">
    <source>
        <dbReference type="ARBA" id="ARBA00005446"/>
    </source>
</evidence>
<dbReference type="Pfam" id="PF16124">
    <property type="entry name" value="RecQ_Zn_bind"/>
    <property type="match status" value="1"/>
</dbReference>
<keyword evidence="2 8" id="KW-0547">Nucleotide-binding</keyword>
<name>A0A0N5A1I1_PARTI</name>
<dbReference type="GO" id="GO:0009378">
    <property type="term" value="F:four-way junction helicase activity"/>
    <property type="evidence" value="ECO:0007669"/>
    <property type="project" value="TreeGrafter"/>
</dbReference>
<comment type="similarity">
    <text evidence="1 8">Belongs to the helicase family. RecQ subfamily.</text>
</comment>
<keyword evidence="12" id="KW-1185">Reference proteome</keyword>
<dbReference type="Pfam" id="PF00270">
    <property type="entry name" value="DEAD"/>
    <property type="match status" value="1"/>
</dbReference>
<dbReference type="GO" id="GO:0043138">
    <property type="term" value="F:3'-5' DNA helicase activity"/>
    <property type="evidence" value="ECO:0007669"/>
    <property type="project" value="UniProtKB-EC"/>
</dbReference>
<dbReference type="Pfam" id="PF00271">
    <property type="entry name" value="Helicase_C"/>
    <property type="match status" value="1"/>
</dbReference>
<dbReference type="PANTHER" id="PTHR13710">
    <property type="entry name" value="DNA HELICASE RECQ FAMILY MEMBER"/>
    <property type="match status" value="1"/>
</dbReference>
<comment type="catalytic activity">
    <reaction evidence="7 8">
        <text>ATP + H2O = ADP + phosphate + H(+)</text>
        <dbReference type="Rhea" id="RHEA:13065"/>
        <dbReference type="ChEBI" id="CHEBI:15377"/>
        <dbReference type="ChEBI" id="CHEBI:15378"/>
        <dbReference type="ChEBI" id="CHEBI:30616"/>
        <dbReference type="ChEBI" id="CHEBI:43474"/>
        <dbReference type="ChEBI" id="CHEBI:456216"/>
    </reaction>
</comment>
<evidence type="ECO:0000256" key="5">
    <source>
        <dbReference type="ARBA" id="ARBA00022840"/>
    </source>
</evidence>
<evidence type="ECO:0000256" key="2">
    <source>
        <dbReference type="ARBA" id="ARBA00022741"/>
    </source>
</evidence>
<dbReference type="GO" id="GO:0005634">
    <property type="term" value="C:nucleus"/>
    <property type="evidence" value="ECO:0007669"/>
    <property type="project" value="UniProtKB-SubCell"/>
</dbReference>
<feature type="domain" description="Helicase C-terminal" evidence="11">
    <location>
        <begin position="263"/>
        <end position="427"/>
    </location>
</feature>
<dbReference type="WBParaSite" id="PTRK_0001548000.1">
    <property type="protein sequence ID" value="PTRK_0001548000.1"/>
    <property type="gene ID" value="PTRK_0001548000"/>
</dbReference>
<evidence type="ECO:0000256" key="9">
    <source>
        <dbReference type="SAM" id="MobiDB-lite"/>
    </source>
</evidence>
<evidence type="ECO:0000259" key="11">
    <source>
        <dbReference type="PROSITE" id="PS51194"/>
    </source>
</evidence>
<dbReference type="Proteomes" id="UP000038045">
    <property type="component" value="Unplaced"/>
</dbReference>
<dbReference type="SMART" id="SM00487">
    <property type="entry name" value="DEXDc"/>
    <property type="match status" value="1"/>
</dbReference>
<evidence type="ECO:0000313" key="12">
    <source>
        <dbReference type="Proteomes" id="UP000038045"/>
    </source>
</evidence>
<dbReference type="InterPro" id="IPR011545">
    <property type="entry name" value="DEAD/DEAH_box_helicase_dom"/>
</dbReference>
<comment type="subcellular location">
    <subcellularLocation>
        <location evidence="8">Nucleus</location>
    </subcellularLocation>
</comment>
<dbReference type="PROSITE" id="PS51194">
    <property type="entry name" value="HELICASE_CTER"/>
    <property type="match status" value="1"/>
</dbReference>
<keyword evidence="4 8" id="KW-0347">Helicase</keyword>
<evidence type="ECO:0000256" key="6">
    <source>
        <dbReference type="ARBA" id="ARBA00034617"/>
    </source>
</evidence>
<organism evidence="12 13">
    <name type="scientific">Parastrongyloides trichosuri</name>
    <name type="common">Possum-specific nematode worm</name>
    <dbReference type="NCBI Taxonomy" id="131310"/>
    <lineage>
        <taxon>Eukaryota</taxon>
        <taxon>Metazoa</taxon>
        <taxon>Ecdysozoa</taxon>
        <taxon>Nematoda</taxon>
        <taxon>Chromadorea</taxon>
        <taxon>Rhabditida</taxon>
        <taxon>Tylenchina</taxon>
        <taxon>Panagrolaimomorpha</taxon>
        <taxon>Strongyloidoidea</taxon>
        <taxon>Strongyloididae</taxon>
        <taxon>Parastrongyloides</taxon>
    </lineage>
</organism>
<evidence type="ECO:0000259" key="10">
    <source>
        <dbReference type="PROSITE" id="PS51192"/>
    </source>
</evidence>
<dbReference type="GO" id="GO:0016887">
    <property type="term" value="F:ATP hydrolysis activity"/>
    <property type="evidence" value="ECO:0007669"/>
    <property type="project" value="RHEA"/>
</dbReference>
<feature type="region of interest" description="Disordered" evidence="9">
    <location>
        <begin position="485"/>
        <end position="505"/>
    </location>
</feature>
<dbReference type="InterPro" id="IPR032284">
    <property type="entry name" value="RecQ_Zn-bd"/>
</dbReference>
<dbReference type="InterPro" id="IPR001650">
    <property type="entry name" value="Helicase_C-like"/>
</dbReference>
<reference evidence="13" key="1">
    <citation type="submission" date="2017-02" db="UniProtKB">
        <authorList>
            <consortium name="WormBaseParasite"/>
        </authorList>
    </citation>
    <scope>IDENTIFICATION</scope>
</reference>
<accession>A0A0N5A1I1</accession>
<dbReference type="CDD" id="cd17920">
    <property type="entry name" value="DEXHc_RecQ"/>
    <property type="match status" value="1"/>
</dbReference>